<dbReference type="PANTHER" id="PTHR46082:SF6">
    <property type="entry name" value="AAA+ ATPASE DOMAIN-CONTAINING PROTEIN-RELATED"/>
    <property type="match status" value="1"/>
</dbReference>
<dbReference type="Proteomes" id="UP001189429">
    <property type="component" value="Unassembled WGS sequence"/>
</dbReference>
<evidence type="ECO:0008006" key="3">
    <source>
        <dbReference type="Google" id="ProtNLM"/>
    </source>
</evidence>
<dbReference type="EMBL" id="CAUYUJ010016263">
    <property type="protein sequence ID" value="CAK0863470.1"/>
    <property type="molecule type" value="Genomic_DNA"/>
</dbReference>
<reference evidence="1" key="1">
    <citation type="submission" date="2023-10" db="EMBL/GenBank/DDBJ databases">
        <authorList>
            <person name="Chen Y."/>
            <person name="Shah S."/>
            <person name="Dougan E. K."/>
            <person name="Thang M."/>
            <person name="Chan C."/>
        </authorList>
    </citation>
    <scope>NUCLEOTIDE SEQUENCE [LARGE SCALE GENOMIC DNA]</scope>
</reference>
<protein>
    <recommendedName>
        <fullName evidence="3">Kinesin light chain</fullName>
    </recommendedName>
</protein>
<evidence type="ECO:0000313" key="2">
    <source>
        <dbReference type="Proteomes" id="UP001189429"/>
    </source>
</evidence>
<comment type="caution">
    <text evidence="1">The sequence shown here is derived from an EMBL/GenBank/DDBJ whole genome shotgun (WGS) entry which is preliminary data.</text>
</comment>
<keyword evidence="2" id="KW-1185">Reference proteome</keyword>
<evidence type="ECO:0000313" key="1">
    <source>
        <dbReference type="EMBL" id="CAK0863470.1"/>
    </source>
</evidence>
<gene>
    <name evidence="1" type="ORF">PCOR1329_LOCUS51598</name>
</gene>
<organism evidence="1 2">
    <name type="scientific">Prorocentrum cordatum</name>
    <dbReference type="NCBI Taxonomy" id="2364126"/>
    <lineage>
        <taxon>Eukaryota</taxon>
        <taxon>Sar</taxon>
        <taxon>Alveolata</taxon>
        <taxon>Dinophyceae</taxon>
        <taxon>Prorocentrales</taxon>
        <taxon>Prorocentraceae</taxon>
        <taxon>Prorocentrum</taxon>
    </lineage>
</organism>
<proteinExistence type="predicted"/>
<dbReference type="SUPFAM" id="SSF48452">
    <property type="entry name" value="TPR-like"/>
    <property type="match status" value="1"/>
</dbReference>
<dbReference type="Gene3D" id="1.25.40.10">
    <property type="entry name" value="Tetratricopeptide repeat domain"/>
    <property type="match status" value="1"/>
</dbReference>
<sequence length="203" mass="21814">ATNLAIQLHDAGQLHDAEPHYRQAVKGCKEQLSGLHPYTLSAQSNLAGLLVDLGRKEEAETLYREVLKGRRQLLSNLHLKTLQTASLLALLLASSGGLEEAELLLREANDPNDGFWIVHDCLNSVVVIPSSYMVTIVGTRDKDGGGAHGLRWGVLDANAGDAAEATLEYATSIMDAHPDLWAGGYAKWAVILRGFAPVPVADV</sequence>
<dbReference type="InterPro" id="IPR053137">
    <property type="entry name" value="NLR-like"/>
</dbReference>
<name>A0ABN9UTT3_9DINO</name>
<feature type="non-terminal residue" evidence="1">
    <location>
        <position position="1"/>
    </location>
</feature>
<accession>A0ABN9UTT3</accession>
<dbReference type="PANTHER" id="PTHR46082">
    <property type="entry name" value="ATP/GTP-BINDING PROTEIN-RELATED"/>
    <property type="match status" value="1"/>
</dbReference>
<dbReference type="Pfam" id="PF13424">
    <property type="entry name" value="TPR_12"/>
    <property type="match status" value="1"/>
</dbReference>
<dbReference type="InterPro" id="IPR011990">
    <property type="entry name" value="TPR-like_helical_dom_sf"/>
</dbReference>